<dbReference type="PROSITE" id="PS50983">
    <property type="entry name" value="FE_B12_PBP"/>
    <property type="match status" value="1"/>
</dbReference>
<feature type="domain" description="Fe/B12 periplasmic-binding" evidence="2">
    <location>
        <begin position="39"/>
        <end position="342"/>
    </location>
</feature>
<dbReference type="Pfam" id="PF01497">
    <property type="entry name" value="Peripla_BP_2"/>
    <property type="match status" value="1"/>
</dbReference>
<gene>
    <name evidence="3" type="ORF">ABDB84_17760</name>
</gene>
<reference evidence="3 4" key="1">
    <citation type="journal article" date="2018" name="Int. J. Syst. Evol. Microbiol.">
        <title>Uliginosibacterium sediminicola sp. nov., isolated from freshwater sediment.</title>
        <authorList>
            <person name="Hwang W.M."/>
            <person name="Kim S.M."/>
            <person name="Kang K."/>
            <person name="Ahn T.Y."/>
        </authorList>
    </citation>
    <scope>NUCLEOTIDE SEQUENCE [LARGE SCALE GENOMIC DNA]</scope>
    <source>
        <strain evidence="3 4">M1-21</strain>
    </source>
</reference>
<name>A0ABU9Z308_9RHOO</name>
<protein>
    <submittedName>
        <fullName evidence="3">ABC transporter substrate-binding protein</fullName>
    </submittedName>
</protein>
<dbReference type="EMBL" id="JBDIVE010000012">
    <property type="protein sequence ID" value="MEN3070335.1"/>
    <property type="molecule type" value="Genomic_DNA"/>
</dbReference>
<dbReference type="PANTHER" id="PTHR30535">
    <property type="entry name" value="VITAMIN B12-BINDING PROTEIN"/>
    <property type="match status" value="1"/>
</dbReference>
<keyword evidence="4" id="KW-1185">Reference proteome</keyword>
<feature type="signal peptide" evidence="1">
    <location>
        <begin position="1"/>
        <end position="20"/>
    </location>
</feature>
<organism evidence="3 4">
    <name type="scientific">Uliginosibacterium sediminicola</name>
    <dbReference type="NCBI Taxonomy" id="2024550"/>
    <lineage>
        <taxon>Bacteria</taxon>
        <taxon>Pseudomonadati</taxon>
        <taxon>Pseudomonadota</taxon>
        <taxon>Betaproteobacteria</taxon>
        <taxon>Rhodocyclales</taxon>
        <taxon>Zoogloeaceae</taxon>
        <taxon>Uliginosibacterium</taxon>
    </lineage>
</organism>
<evidence type="ECO:0000313" key="4">
    <source>
        <dbReference type="Proteomes" id="UP001410394"/>
    </source>
</evidence>
<accession>A0ABU9Z308</accession>
<comment type="caution">
    <text evidence="3">The sequence shown here is derived from an EMBL/GenBank/DDBJ whole genome shotgun (WGS) entry which is preliminary data.</text>
</comment>
<dbReference type="Proteomes" id="UP001410394">
    <property type="component" value="Unassembled WGS sequence"/>
</dbReference>
<keyword evidence="1" id="KW-0732">Signal</keyword>
<evidence type="ECO:0000313" key="3">
    <source>
        <dbReference type="EMBL" id="MEN3070335.1"/>
    </source>
</evidence>
<proteinExistence type="predicted"/>
<evidence type="ECO:0000259" key="2">
    <source>
        <dbReference type="PROSITE" id="PS50983"/>
    </source>
</evidence>
<dbReference type="InterPro" id="IPR050902">
    <property type="entry name" value="ABC_Transporter_SBP"/>
</dbReference>
<dbReference type="Gene3D" id="3.40.50.1980">
    <property type="entry name" value="Nitrogenase molybdenum iron protein domain"/>
    <property type="match status" value="2"/>
</dbReference>
<dbReference type="SUPFAM" id="SSF53807">
    <property type="entry name" value="Helical backbone' metal receptor"/>
    <property type="match status" value="1"/>
</dbReference>
<dbReference type="RefSeq" id="WP_345921114.1">
    <property type="nucleotide sequence ID" value="NZ_JBDIVE010000012.1"/>
</dbReference>
<feature type="chain" id="PRO_5046474272" evidence="1">
    <location>
        <begin position="21"/>
        <end position="369"/>
    </location>
</feature>
<sequence length="369" mass="40703">MLQKLLLTLLICLSSLSAHARTVTDLAGRRVNLPDKVERVVLGEGRFMIALAMLEGAALPSRIVGSMDEFSRLDPDGYAQYLKRFPELAQIPRVGQASADSFSLEKTLSLKPQLAIFGLSGHGPSPKDETLLKGLQAAGVPVLFIDFRTDPLVNAPRSMRLLGQALGREREAEAYLHFYETELARVTDGLRGLQRKPRVFLESRVGLREECCETMVRGMMGRFLDAAGGDNIARDLIPGEVGQLSAEYLLTHQPDVYIATAIGNRTTTQSGPQRIQMGAGISAADAQASLMRRLQRMPIAALTAVKTGRAHAVWHHFYDSPLNVVAVQAFAKWLHPERFATLDPNATLRTLYERFQPIPLDGVYWTSAR</sequence>
<dbReference type="CDD" id="cd01139">
    <property type="entry name" value="TroA_f"/>
    <property type="match status" value="1"/>
</dbReference>
<evidence type="ECO:0000256" key="1">
    <source>
        <dbReference type="SAM" id="SignalP"/>
    </source>
</evidence>
<dbReference type="InterPro" id="IPR002491">
    <property type="entry name" value="ABC_transptr_periplasmic_BD"/>
</dbReference>
<dbReference type="PANTHER" id="PTHR30535:SF34">
    <property type="entry name" value="MOLYBDATE-BINDING PROTEIN MOLA"/>
    <property type="match status" value="1"/>
</dbReference>